<keyword evidence="1" id="KW-1133">Transmembrane helix</keyword>
<keyword evidence="3" id="KW-1185">Reference proteome</keyword>
<evidence type="ECO:0000313" key="2">
    <source>
        <dbReference type="EnsemblMetazoa" id="GPAI045690-PA"/>
    </source>
</evidence>
<accession>A0A1B0AH96</accession>
<evidence type="ECO:0000256" key="1">
    <source>
        <dbReference type="SAM" id="Phobius"/>
    </source>
</evidence>
<reference evidence="3" key="1">
    <citation type="submission" date="2014-03" db="EMBL/GenBank/DDBJ databases">
        <authorList>
            <person name="Aksoy S."/>
            <person name="Warren W."/>
            <person name="Wilson R.K."/>
        </authorList>
    </citation>
    <scope>NUCLEOTIDE SEQUENCE [LARGE SCALE GENOMIC DNA]</scope>
    <source>
        <strain evidence="3">IAEA</strain>
    </source>
</reference>
<proteinExistence type="predicted"/>
<dbReference type="Proteomes" id="UP000092445">
    <property type="component" value="Unassembled WGS sequence"/>
</dbReference>
<protein>
    <submittedName>
        <fullName evidence="2">Uncharacterized protein</fullName>
    </submittedName>
</protein>
<keyword evidence="1" id="KW-0812">Transmembrane</keyword>
<feature type="transmembrane region" description="Helical" evidence="1">
    <location>
        <begin position="54"/>
        <end position="75"/>
    </location>
</feature>
<sequence length="112" mass="12486">MDSDTECLFNSSLDNENVDQIIVNNDAVSVATNNAHDDAHSLPESSISTKRHKLFILEPAVFLVFLAFSLSGAVFQNILLYQTCVYVYKYNNSDCQPLLGVQRESPEVQVSK</sequence>
<dbReference type="EnsemblMetazoa" id="GPAI045690-RA">
    <property type="protein sequence ID" value="GPAI045690-PA"/>
    <property type="gene ID" value="GPAI045690"/>
</dbReference>
<name>A0A1B0AH96_GLOPL</name>
<organism evidence="2 3">
    <name type="scientific">Glossina pallidipes</name>
    <name type="common">Tsetse fly</name>
    <dbReference type="NCBI Taxonomy" id="7398"/>
    <lineage>
        <taxon>Eukaryota</taxon>
        <taxon>Metazoa</taxon>
        <taxon>Ecdysozoa</taxon>
        <taxon>Arthropoda</taxon>
        <taxon>Hexapoda</taxon>
        <taxon>Insecta</taxon>
        <taxon>Pterygota</taxon>
        <taxon>Neoptera</taxon>
        <taxon>Endopterygota</taxon>
        <taxon>Diptera</taxon>
        <taxon>Brachycera</taxon>
        <taxon>Muscomorpha</taxon>
        <taxon>Hippoboscoidea</taxon>
        <taxon>Glossinidae</taxon>
        <taxon>Glossina</taxon>
    </lineage>
</organism>
<reference evidence="2" key="2">
    <citation type="submission" date="2020-05" db="UniProtKB">
        <authorList>
            <consortium name="EnsemblMetazoa"/>
        </authorList>
    </citation>
    <scope>IDENTIFICATION</scope>
    <source>
        <strain evidence="2">IAEA</strain>
    </source>
</reference>
<evidence type="ECO:0000313" key="3">
    <source>
        <dbReference type="Proteomes" id="UP000092445"/>
    </source>
</evidence>
<dbReference type="VEuPathDB" id="VectorBase:GPAI045690"/>
<dbReference type="AlphaFoldDB" id="A0A1B0AH96"/>
<keyword evidence="1" id="KW-0472">Membrane</keyword>